<keyword evidence="3" id="KW-1185">Reference proteome</keyword>
<evidence type="ECO:0000259" key="1">
    <source>
        <dbReference type="Pfam" id="PF19921"/>
    </source>
</evidence>
<feature type="domain" description="MoxR-vWA-beta-propeller ternary system" evidence="1">
    <location>
        <begin position="2"/>
        <end position="132"/>
    </location>
</feature>
<evidence type="ECO:0000313" key="3">
    <source>
        <dbReference type="Proteomes" id="UP001606305"/>
    </source>
</evidence>
<reference evidence="2 3" key="1">
    <citation type="submission" date="2024-09" db="EMBL/GenBank/DDBJ databases">
        <title>Novel species of the genus Pelomonas and Roseateles isolated from streams.</title>
        <authorList>
            <person name="Lu H."/>
        </authorList>
    </citation>
    <scope>NUCLEOTIDE SEQUENCE [LARGE SCALE GENOMIC DNA]</scope>
    <source>
        <strain evidence="2 3">BYS96W</strain>
    </source>
</reference>
<dbReference type="Proteomes" id="UP001606305">
    <property type="component" value="Unassembled WGS sequence"/>
</dbReference>
<protein>
    <recommendedName>
        <fullName evidence="1">MoxR-vWA-beta-propeller ternary system domain-containing protein</fullName>
    </recommendedName>
</protein>
<dbReference type="InterPro" id="IPR045548">
    <property type="entry name" value="bpX5"/>
</dbReference>
<comment type="caution">
    <text evidence="2">The sequence shown here is derived from an EMBL/GenBank/DDBJ whole genome shotgun (WGS) entry which is preliminary data.</text>
</comment>
<proteinExistence type="predicted"/>
<dbReference type="RefSeq" id="WP_394488168.1">
    <property type="nucleotide sequence ID" value="NZ_JBIGIA010000007.1"/>
</dbReference>
<accession>A0ABW7G5X3</accession>
<evidence type="ECO:0000313" key="2">
    <source>
        <dbReference type="EMBL" id="MFG6457328.1"/>
    </source>
</evidence>
<dbReference type="EMBL" id="JBIGIA010000007">
    <property type="protein sequence ID" value="MFG6457328.1"/>
    <property type="molecule type" value="Genomic_DNA"/>
</dbReference>
<dbReference type="Pfam" id="PF19921">
    <property type="entry name" value="bpX5"/>
    <property type="match status" value="1"/>
</dbReference>
<name>A0ABW7G5X3_9BURK</name>
<sequence>MSWRWQAAVSAPAPRAAVAVGAVTTSLLARLAGLPSAQRETLQLVAAPGWLVVLGAADDLPWVEGVRYAAPSPQAPALWLPTHAEPDLAHDLVDRGLRRQHGRQPLLLWPDPAAALPLDRPQIASDSALQGLR</sequence>
<organism evidence="2 3">
    <name type="scientific">Pelomonas nitida</name>
    <dbReference type="NCBI Taxonomy" id="3299027"/>
    <lineage>
        <taxon>Bacteria</taxon>
        <taxon>Pseudomonadati</taxon>
        <taxon>Pseudomonadota</taxon>
        <taxon>Betaproteobacteria</taxon>
        <taxon>Burkholderiales</taxon>
        <taxon>Sphaerotilaceae</taxon>
        <taxon>Roseateles</taxon>
    </lineage>
</organism>
<gene>
    <name evidence="2" type="ORF">ACG00X_10840</name>
</gene>